<comment type="caution">
    <text evidence="1">The sequence shown here is derived from an EMBL/GenBank/DDBJ whole genome shotgun (WGS) entry which is preliminary data.</text>
</comment>
<name>A0A2K3PDL7_TRIPR</name>
<dbReference type="AlphaFoldDB" id="A0A2K3PDL7"/>
<sequence length="105" mass="12190">MHTHPSANIFARTIPFITQAKITISTVRFYHWSCPFYPSRAVAPYVGLSDSLVYRVRNRTMKKRSRLKRQKCYRNGEYMAAVDWIRADCTDADKKVAAAKYSPIK</sequence>
<reference evidence="1 2" key="2">
    <citation type="journal article" date="2017" name="Front. Plant Sci.">
        <title>Gene Classification and Mining of Molecular Markers Useful in Red Clover (Trifolium pratense) Breeding.</title>
        <authorList>
            <person name="Istvanek J."/>
            <person name="Dluhosova J."/>
            <person name="Dluhos P."/>
            <person name="Patkova L."/>
            <person name="Nedelnik J."/>
            <person name="Repkova J."/>
        </authorList>
    </citation>
    <scope>NUCLEOTIDE SEQUENCE [LARGE SCALE GENOMIC DNA]</scope>
    <source>
        <strain evidence="2">cv. Tatra</strain>
        <tissue evidence="1">Young leaves</tissue>
    </source>
</reference>
<reference evidence="1 2" key="1">
    <citation type="journal article" date="2014" name="Am. J. Bot.">
        <title>Genome assembly and annotation for red clover (Trifolium pratense; Fabaceae).</title>
        <authorList>
            <person name="Istvanek J."/>
            <person name="Jaros M."/>
            <person name="Krenek A."/>
            <person name="Repkova J."/>
        </authorList>
    </citation>
    <scope>NUCLEOTIDE SEQUENCE [LARGE SCALE GENOMIC DNA]</scope>
    <source>
        <strain evidence="2">cv. Tatra</strain>
        <tissue evidence="1">Young leaves</tissue>
    </source>
</reference>
<organism evidence="1 2">
    <name type="scientific">Trifolium pratense</name>
    <name type="common">Red clover</name>
    <dbReference type="NCBI Taxonomy" id="57577"/>
    <lineage>
        <taxon>Eukaryota</taxon>
        <taxon>Viridiplantae</taxon>
        <taxon>Streptophyta</taxon>
        <taxon>Embryophyta</taxon>
        <taxon>Tracheophyta</taxon>
        <taxon>Spermatophyta</taxon>
        <taxon>Magnoliopsida</taxon>
        <taxon>eudicotyledons</taxon>
        <taxon>Gunneridae</taxon>
        <taxon>Pentapetalae</taxon>
        <taxon>rosids</taxon>
        <taxon>fabids</taxon>
        <taxon>Fabales</taxon>
        <taxon>Fabaceae</taxon>
        <taxon>Papilionoideae</taxon>
        <taxon>50 kb inversion clade</taxon>
        <taxon>NPAAA clade</taxon>
        <taxon>Hologalegina</taxon>
        <taxon>IRL clade</taxon>
        <taxon>Trifolieae</taxon>
        <taxon>Trifolium</taxon>
    </lineage>
</organism>
<dbReference type="Proteomes" id="UP000236291">
    <property type="component" value="Unassembled WGS sequence"/>
</dbReference>
<evidence type="ECO:0000313" key="2">
    <source>
        <dbReference type="Proteomes" id="UP000236291"/>
    </source>
</evidence>
<dbReference type="EMBL" id="ASHM01005996">
    <property type="protein sequence ID" value="PNY13334.1"/>
    <property type="molecule type" value="Genomic_DNA"/>
</dbReference>
<accession>A0A2K3PDL7</accession>
<gene>
    <name evidence="1" type="ORF">L195_g009987</name>
</gene>
<protein>
    <submittedName>
        <fullName evidence="1">Uncharacterized protein</fullName>
    </submittedName>
</protein>
<proteinExistence type="predicted"/>
<evidence type="ECO:0000313" key="1">
    <source>
        <dbReference type="EMBL" id="PNY13334.1"/>
    </source>
</evidence>